<evidence type="ECO:0000256" key="4">
    <source>
        <dbReference type="ARBA" id="ARBA00022842"/>
    </source>
</evidence>
<evidence type="ECO:0000256" key="8">
    <source>
        <dbReference type="ARBA" id="ARBA00047883"/>
    </source>
</evidence>
<feature type="binding site" evidence="9">
    <location>
        <begin position="197"/>
        <end position="198"/>
    </location>
    <ligand>
        <name>2-[(2R,5Z)-2-carboxy-4-methylthiazol-5(2H)-ylidene]ethyl phosphate</name>
        <dbReference type="ChEBI" id="CHEBI:62899"/>
    </ligand>
</feature>
<evidence type="ECO:0000259" key="12">
    <source>
        <dbReference type="Pfam" id="PF02581"/>
    </source>
</evidence>
<feature type="binding site" evidence="9">
    <location>
        <position position="81"/>
    </location>
    <ligand>
        <name>4-amino-2-methyl-5-(diphosphooxymethyl)pyrimidine</name>
        <dbReference type="ChEBI" id="CHEBI:57841"/>
    </ligand>
</feature>
<evidence type="ECO:0000256" key="7">
    <source>
        <dbReference type="ARBA" id="ARBA00047851"/>
    </source>
</evidence>
<protein>
    <recommendedName>
        <fullName evidence="9">Thiamine-phosphate synthase</fullName>
        <shortName evidence="9">TP synthase</shortName>
        <shortName evidence="9">TPS</shortName>
        <ecNumber evidence="9">2.5.1.3</ecNumber>
    </recommendedName>
    <alternativeName>
        <fullName evidence="9">Thiamine-phosphate pyrophosphorylase</fullName>
        <shortName evidence="9">TMP pyrophosphorylase</shortName>
        <shortName evidence="9">TMP-PPase</shortName>
    </alternativeName>
</protein>
<evidence type="ECO:0000256" key="3">
    <source>
        <dbReference type="ARBA" id="ARBA00022723"/>
    </source>
</evidence>
<evidence type="ECO:0000313" key="13">
    <source>
        <dbReference type="EMBL" id="MBD7963338.1"/>
    </source>
</evidence>
<dbReference type="InterPro" id="IPR013785">
    <property type="entry name" value="Aldolase_TIM"/>
</dbReference>
<dbReference type="Proteomes" id="UP000603641">
    <property type="component" value="Unassembled WGS sequence"/>
</dbReference>
<dbReference type="CDD" id="cd00564">
    <property type="entry name" value="TMP_TenI"/>
    <property type="match status" value="1"/>
</dbReference>
<evidence type="ECO:0000256" key="9">
    <source>
        <dbReference type="HAMAP-Rule" id="MF_00097"/>
    </source>
</evidence>
<evidence type="ECO:0000256" key="11">
    <source>
        <dbReference type="RuleBase" id="RU004253"/>
    </source>
</evidence>
<comment type="pathway">
    <text evidence="1 9 11">Cofactor biosynthesis; thiamine diphosphate biosynthesis; thiamine phosphate from 4-amino-2-methyl-5-diphosphomethylpyrimidine and 4-methyl-5-(2-phosphoethyl)-thiazole: step 1/1.</text>
</comment>
<dbReference type="SUPFAM" id="SSF51391">
    <property type="entry name" value="Thiamin phosphate synthase"/>
    <property type="match status" value="1"/>
</dbReference>
<dbReference type="InterPro" id="IPR022998">
    <property type="entry name" value="ThiamineP_synth_TenI"/>
</dbReference>
<comment type="function">
    <text evidence="9">Condenses 4-methyl-5-(beta-hydroxyethyl)thiazole monophosphate (THZ-P) and 2-methyl-4-amino-5-hydroxymethyl pyrimidine pyrophosphate (HMP-PP) to form thiamine monophosphate (TMP).</text>
</comment>
<dbReference type="InterPro" id="IPR036206">
    <property type="entry name" value="ThiamineP_synth_sf"/>
</dbReference>
<comment type="similarity">
    <text evidence="9 10">Belongs to the thiamine-phosphate synthase family.</text>
</comment>
<feature type="binding site" evidence="9">
    <location>
        <position position="101"/>
    </location>
    <ligand>
        <name>Mg(2+)</name>
        <dbReference type="ChEBI" id="CHEBI:18420"/>
    </ligand>
</feature>
<comment type="catalytic activity">
    <reaction evidence="7 9 10">
        <text>2-(2-carboxy-4-methylthiazol-5-yl)ethyl phosphate + 4-amino-2-methyl-5-(diphosphooxymethyl)pyrimidine + 2 H(+) = thiamine phosphate + CO2 + diphosphate</text>
        <dbReference type="Rhea" id="RHEA:47848"/>
        <dbReference type="ChEBI" id="CHEBI:15378"/>
        <dbReference type="ChEBI" id="CHEBI:16526"/>
        <dbReference type="ChEBI" id="CHEBI:33019"/>
        <dbReference type="ChEBI" id="CHEBI:37575"/>
        <dbReference type="ChEBI" id="CHEBI:57841"/>
        <dbReference type="ChEBI" id="CHEBI:62890"/>
        <dbReference type="EC" id="2.5.1.3"/>
    </reaction>
</comment>
<feature type="domain" description="Thiamine phosphate synthase/TenI" evidence="12">
    <location>
        <begin position="15"/>
        <end position="200"/>
    </location>
</feature>
<feature type="binding site" evidence="9">
    <location>
        <position position="119"/>
    </location>
    <ligand>
        <name>4-amino-2-methyl-5-(diphosphooxymethyl)pyrimidine</name>
        <dbReference type="ChEBI" id="CHEBI:57841"/>
    </ligand>
</feature>
<dbReference type="Pfam" id="PF02581">
    <property type="entry name" value="TMP-TENI"/>
    <property type="match status" value="1"/>
</dbReference>
<dbReference type="Gene3D" id="3.20.20.70">
    <property type="entry name" value="Aldolase class I"/>
    <property type="match status" value="1"/>
</dbReference>
<feature type="binding site" evidence="9">
    <location>
        <begin position="46"/>
        <end position="50"/>
    </location>
    <ligand>
        <name>4-amino-2-methyl-5-(diphosphooxymethyl)pyrimidine</name>
        <dbReference type="ChEBI" id="CHEBI:57841"/>
    </ligand>
</feature>
<dbReference type="PANTHER" id="PTHR20857:SF15">
    <property type="entry name" value="THIAMINE-PHOSPHATE SYNTHASE"/>
    <property type="match status" value="1"/>
</dbReference>
<evidence type="ECO:0000256" key="5">
    <source>
        <dbReference type="ARBA" id="ARBA00022977"/>
    </source>
</evidence>
<keyword evidence="4 9" id="KW-0460">Magnesium</keyword>
<dbReference type="InterPro" id="IPR034291">
    <property type="entry name" value="TMP_synthase"/>
</dbReference>
<comment type="catalytic activity">
    <reaction evidence="6 9 10">
        <text>4-methyl-5-(2-phosphooxyethyl)-thiazole + 4-amino-2-methyl-5-(diphosphooxymethyl)pyrimidine + H(+) = thiamine phosphate + diphosphate</text>
        <dbReference type="Rhea" id="RHEA:22328"/>
        <dbReference type="ChEBI" id="CHEBI:15378"/>
        <dbReference type="ChEBI" id="CHEBI:33019"/>
        <dbReference type="ChEBI" id="CHEBI:37575"/>
        <dbReference type="ChEBI" id="CHEBI:57841"/>
        <dbReference type="ChEBI" id="CHEBI:58296"/>
        <dbReference type="EC" id="2.5.1.3"/>
    </reaction>
</comment>
<dbReference type="EMBL" id="JACSQM010000002">
    <property type="protein sequence ID" value="MBD7963338.1"/>
    <property type="molecule type" value="Genomic_DNA"/>
</dbReference>
<dbReference type="PANTHER" id="PTHR20857">
    <property type="entry name" value="THIAMINE-PHOSPHATE PYROPHOSPHORYLASE"/>
    <property type="match status" value="1"/>
</dbReference>
<comment type="cofactor">
    <cofactor evidence="9">
        <name>Mg(2+)</name>
        <dbReference type="ChEBI" id="CHEBI:18420"/>
    </cofactor>
    <text evidence="9">Binds 1 Mg(2+) ion per subunit.</text>
</comment>
<comment type="caution">
    <text evidence="13">The sequence shown here is derived from an EMBL/GenBank/DDBJ whole genome shotgun (WGS) entry which is preliminary data.</text>
</comment>
<proteinExistence type="inferred from homology"/>
<feature type="binding site" evidence="9">
    <location>
        <begin position="145"/>
        <end position="147"/>
    </location>
    <ligand>
        <name>2-[(2R,5Z)-2-carboxy-4-methylthiazol-5(2H)-ylidene]ethyl phosphate</name>
        <dbReference type="ChEBI" id="CHEBI:62899"/>
    </ligand>
</feature>
<accession>A0ABR8SIM9</accession>
<dbReference type="NCBIfam" id="TIGR00693">
    <property type="entry name" value="thiE"/>
    <property type="match status" value="1"/>
</dbReference>
<dbReference type="RefSeq" id="WP_191752756.1">
    <property type="nucleotide sequence ID" value="NZ_JACSQM010000002.1"/>
</dbReference>
<evidence type="ECO:0000256" key="1">
    <source>
        <dbReference type="ARBA" id="ARBA00005165"/>
    </source>
</evidence>
<keyword evidence="14" id="KW-1185">Reference proteome</keyword>
<evidence type="ECO:0000256" key="10">
    <source>
        <dbReference type="RuleBase" id="RU003826"/>
    </source>
</evidence>
<evidence type="ECO:0000256" key="6">
    <source>
        <dbReference type="ARBA" id="ARBA00047334"/>
    </source>
</evidence>
<keyword evidence="2 9" id="KW-0808">Transferase</keyword>
<organism evidence="13 14">
    <name type="scientific">Fictibacillus norfolkensis</name>
    <dbReference type="NCBI Taxonomy" id="2762233"/>
    <lineage>
        <taxon>Bacteria</taxon>
        <taxon>Bacillati</taxon>
        <taxon>Bacillota</taxon>
        <taxon>Bacilli</taxon>
        <taxon>Bacillales</taxon>
        <taxon>Fictibacillaceae</taxon>
        <taxon>Fictibacillus</taxon>
    </lineage>
</organism>
<dbReference type="GO" id="GO:0004789">
    <property type="term" value="F:thiamine-phosphate diphosphorylase activity"/>
    <property type="evidence" value="ECO:0007669"/>
    <property type="project" value="UniProtKB-EC"/>
</dbReference>
<feature type="binding site" evidence="9">
    <location>
        <position position="148"/>
    </location>
    <ligand>
        <name>4-amino-2-methyl-5-(diphosphooxymethyl)pyrimidine</name>
        <dbReference type="ChEBI" id="CHEBI:57841"/>
    </ligand>
</feature>
<feature type="binding site" evidence="9">
    <location>
        <position position="82"/>
    </location>
    <ligand>
        <name>Mg(2+)</name>
        <dbReference type="ChEBI" id="CHEBI:18420"/>
    </ligand>
</feature>
<feature type="binding site" evidence="9">
    <location>
        <position position="177"/>
    </location>
    <ligand>
        <name>2-[(2R,5Z)-2-carboxy-4-methylthiazol-5(2H)-ylidene]ethyl phosphate</name>
        <dbReference type="ChEBI" id="CHEBI:62899"/>
    </ligand>
</feature>
<evidence type="ECO:0000256" key="2">
    <source>
        <dbReference type="ARBA" id="ARBA00022679"/>
    </source>
</evidence>
<gene>
    <name evidence="9" type="primary">thiE</name>
    <name evidence="13" type="ORF">H9648_04650</name>
</gene>
<dbReference type="EC" id="2.5.1.3" evidence="9"/>
<name>A0ABR8SIM9_9BACL</name>
<reference evidence="13 14" key="1">
    <citation type="submission" date="2020-08" db="EMBL/GenBank/DDBJ databases">
        <title>A Genomic Blueprint of the Chicken Gut Microbiome.</title>
        <authorList>
            <person name="Gilroy R."/>
            <person name="Ravi A."/>
            <person name="Getino M."/>
            <person name="Pursley I."/>
            <person name="Horton D.L."/>
            <person name="Alikhan N.-F."/>
            <person name="Baker D."/>
            <person name="Gharbi K."/>
            <person name="Hall N."/>
            <person name="Watson M."/>
            <person name="Adriaenssens E.M."/>
            <person name="Foster-Nyarko E."/>
            <person name="Jarju S."/>
            <person name="Secka A."/>
            <person name="Antonio M."/>
            <person name="Oren A."/>
            <person name="Chaudhuri R."/>
            <person name="La Ragione R.M."/>
            <person name="Hildebrand F."/>
            <person name="Pallen M.J."/>
        </authorList>
    </citation>
    <scope>NUCLEOTIDE SEQUENCE [LARGE SCALE GENOMIC DNA]</scope>
    <source>
        <strain evidence="13 14">Sa2CUA10</strain>
    </source>
</reference>
<evidence type="ECO:0000313" key="14">
    <source>
        <dbReference type="Proteomes" id="UP000603641"/>
    </source>
</evidence>
<keyword evidence="3 9" id="KW-0479">Metal-binding</keyword>
<keyword evidence="5 9" id="KW-0784">Thiamine biosynthesis</keyword>
<comment type="catalytic activity">
    <reaction evidence="8 9 10">
        <text>2-[(2R,5Z)-2-carboxy-4-methylthiazol-5(2H)-ylidene]ethyl phosphate + 4-amino-2-methyl-5-(diphosphooxymethyl)pyrimidine + 2 H(+) = thiamine phosphate + CO2 + diphosphate</text>
        <dbReference type="Rhea" id="RHEA:47844"/>
        <dbReference type="ChEBI" id="CHEBI:15378"/>
        <dbReference type="ChEBI" id="CHEBI:16526"/>
        <dbReference type="ChEBI" id="CHEBI:33019"/>
        <dbReference type="ChEBI" id="CHEBI:37575"/>
        <dbReference type="ChEBI" id="CHEBI:57841"/>
        <dbReference type="ChEBI" id="CHEBI:62899"/>
        <dbReference type="EC" id="2.5.1.3"/>
    </reaction>
</comment>
<dbReference type="HAMAP" id="MF_00097">
    <property type="entry name" value="TMP_synthase"/>
    <property type="match status" value="1"/>
</dbReference>
<sequence length="224" mass="24054">MKTQAKTRLKQDLSLYYVAGTMNCCSPKDFYRILVQAIQGGITTFQFREKGVNCLSGQKQLEMAKRAKEVCHKHDVLFIVNDDLDLMKAVDADGLHVGQTDGNLAYIRRQTEGKLLGVSAHTLAEAKDAIVHGADYIGAGPIYQTSTKPDAKKPVGVDLIAEIRSNQVNIPLVGIGGITLQNASEVIKAGVDGVAVISEISGAVDPSSVSSNLLFVIQTAKRDV</sequence>